<keyword evidence="2" id="KW-1185">Reference proteome</keyword>
<evidence type="ECO:0000313" key="1">
    <source>
        <dbReference type="EMBL" id="MFC5224897.1"/>
    </source>
</evidence>
<dbReference type="RefSeq" id="WP_381571010.1">
    <property type="nucleotide sequence ID" value="NZ_BAAASS010000004.1"/>
</dbReference>
<dbReference type="EMBL" id="JBHSKL010000011">
    <property type="protein sequence ID" value="MFC5224897.1"/>
    <property type="molecule type" value="Genomic_DNA"/>
</dbReference>
<evidence type="ECO:0000313" key="2">
    <source>
        <dbReference type="Proteomes" id="UP001596156"/>
    </source>
</evidence>
<name>A0ABW0D636_STRFI</name>
<proteinExistence type="predicted"/>
<sequence>MCVEVSSADAVAAARATFGTINKRAAGTSGTLALDLLKPQPDRRS</sequence>
<accession>A0ABW0D636</accession>
<gene>
    <name evidence="1" type="ORF">ACFPN6_09825</name>
</gene>
<dbReference type="Proteomes" id="UP001596156">
    <property type="component" value="Unassembled WGS sequence"/>
</dbReference>
<reference evidence="2" key="1">
    <citation type="journal article" date="2019" name="Int. J. Syst. Evol. Microbiol.">
        <title>The Global Catalogue of Microorganisms (GCM) 10K type strain sequencing project: providing services to taxonomists for standard genome sequencing and annotation.</title>
        <authorList>
            <consortium name="The Broad Institute Genomics Platform"/>
            <consortium name="The Broad Institute Genome Sequencing Center for Infectious Disease"/>
            <person name="Wu L."/>
            <person name="Ma J."/>
        </authorList>
    </citation>
    <scope>NUCLEOTIDE SEQUENCE [LARGE SCALE GENOMIC DNA]</scope>
    <source>
        <strain evidence="2">CCM 8479</strain>
    </source>
</reference>
<organism evidence="1 2">
    <name type="scientific">Streptomyces fimbriatus</name>
    <dbReference type="NCBI Taxonomy" id="68197"/>
    <lineage>
        <taxon>Bacteria</taxon>
        <taxon>Bacillati</taxon>
        <taxon>Actinomycetota</taxon>
        <taxon>Actinomycetes</taxon>
        <taxon>Kitasatosporales</taxon>
        <taxon>Streptomycetaceae</taxon>
        <taxon>Streptomyces</taxon>
    </lineage>
</organism>
<comment type="caution">
    <text evidence="1">The sequence shown here is derived from an EMBL/GenBank/DDBJ whole genome shotgun (WGS) entry which is preliminary data.</text>
</comment>
<protein>
    <submittedName>
        <fullName evidence="1">Uncharacterized protein</fullName>
    </submittedName>
</protein>